<dbReference type="NCBIfam" id="TIGR01714">
    <property type="entry name" value="phage_rep_org_N"/>
    <property type="match status" value="1"/>
</dbReference>
<comment type="caution">
    <text evidence="2">The sequence shown here is derived from an EMBL/GenBank/DDBJ whole genome shotgun (WGS) entry which is preliminary data.</text>
</comment>
<dbReference type="EMBL" id="JABBNI010000012">
    <property type="protein sequence ID" value="NMM62355.1"/>
    <property type="molecule type" value="Genomic_DNA"/>
</dbReference>
<sequence>MVKRYYWLKLKENFFEREEIKVIENSPNGKDYIIFYLKLLLKSISNEGKLKFRNIIPYTPEMLSSITATNVDTVRIATDLFIKLGLMEIWDDGTMFIVETQNMIGSESDSAARMRKLRNKGIKEIPSHCDDNVHNNDKSIQRSDIDIEKYTNIKLDKDTDEYKENEEKINSDFFYEKIIQLCKYYSELKCGESITSHLIELSIFIRDYKFEWCKEALKETILSTGKFVPNYMGKILKHWSIYGKPKSNVKKEINNNKKSLFNDFQQRDYVKEYGGFDELEKKLLGLKD</sequence>
<gene>
    <name evidence="2" type="ORF">HBE96_06565</name>
</gene>
<dbReference type="Pfam" id="PF09681">
    <property type="entry name" value="Phage_rep_org_N"/>
    <property type="match status" value="1"/>
</dbReference>
<dbReference type="Proteomes" id="UP000537131">
    <property type="component" value="Unassembled WGS sequence"/>
</dbReference>
<organism evidence="2 3">
    <name type="scientific">Clostridium muellerianum</name>
    <dbReference type="NCBI Taxonomy" id="2716538"/>
    <lineage>
        <taxon>Bacteria</taxon>
        <taxon>Bacillati</taxon>
        <taxon>Bacillota</taxon>
        <taxon>Clostridia</taxon>
        <taxon>Eubacteriales</taxon>
        <taxon>Clostridiaceae</taxon>
        <taxon>Clostridium</taxon>
    </lineage>
</organism>
<reference evidence="2 3" key="2">
    <citation type="submission" date="2020-06" db="EMBL/GenBank/DDBJ databases">
        <title>Complete Genome Sequence of Clostridium muelleri sp. nov. P21T, an Acid-Alcohol Producing Acetogen Isolated from Old Hay.</title>
        <authorList>
            <person name="Duncan K.E."/>
            <person name="Tanner R.S."/>
        </authorList>
    </citation>
    <scope>NUCLEOTIDE SEQUENCE [LARGE SCALE GENOMIC DNA]</scope>
    <source>
        <strain evidence="2 3">P21</strain>
    </source>
</reference>
<dbReference type="AlphaFoldDB" id="A0A7Y0HMN8"/>
<proteinExistence type="predicted"/>
<accession>A0A7Y0HMN8</accession>
<evidence type="ECO:0000313" key="3">
    <source>
        <dbReference type="Proteomes" id="UP000537131"/>
    </source>
</evidence>
<evidence type="ECO:0000259" key="1">
    <source>
        <dbReference type="Pfam" id="PF09681"/>
    </source>
</evidence>
<name>A0A7Y0HMN8_9CLOT</name>
<keyword evidence="3" id="KW-1185">Reference proteome</keyword>
<dbReference type="RefSeq" id="WP_169296959.1">
    <property type="nucleotide sequence ID" value="NZ_JABBNI010000012.1"/>
</dbReference>
<dbReference type="InterPro" id="IPR010056">
    <property type="entry name" value="Phage_rep_org__N"/>
</dbReference>
<evidence type="ECO:0000313" key="2">
    <source>
        <dbReference type="EMBL" id="NMM62355.1"/>
    </source>
</evidence>
<reference evidence="2 3" key="1">
    <citation type="submission" date="2020-04" db="EMBL/GenBank/DDBJ databases">
        <authorList>
            <person name="Doyle D.A."/>
        </authorList>
    </citation>
    <scope>NUCLEOTIDE SEQUENCE [LARGE SCALE GENOMIC DNA]</scope>
    <source>
        <strain evidence="2 3">P21</strain>
    </source>
</reference>
<feature type="domain" description="Phage replisome organiser N-terminal" evidence="1">
    <location>
        <begin position="7"/>
        <end position="120"/>
    </location>
</feature>
<protein>
    <recommendedName>
        <fullName evidence="1">Phage replisome organiser N-terminal domain-containing protein</fullName>
    </recommendedName>
</protein>